<accession>A0A919G0P7</accession>
<reference evidence="5" key="1">
    <citation type="journal article" date="2014" name="Int. J. Syst. Evol. Microbiol.">
        <title>Complete genome sequence of Corynebacterium casei LMG S-19264T (=DSM 44701T), isolated from a smear-ripened cheese.</title>
        <authorList>
            <consortium name="US DOE Joint Genome Institute (JGI-PGF)"/>
            <person name="Walter F."/>
            <person name="Albersmeier A."/>
            <person name="Kalinowski J."/>
            <person name="Ruckert C."/>
        </authorList>
    </citation>
    <scope>NUCLEOTIDE SEQUENCE</scope>
    <source>
        <strain evidence="5">CGMCC 4.7398</strain>
    </source>
</reference>
<dbReference type="SUPFAM" id="SSF53822">
    <property type="entry name" value="Periplasmic binding protein-like I"/>
    <property type="match status" value="1"/>
</dbReference>
<dbReference type="InterPro" id="IPR000843">
    <property type="entry name" value="HTH_LacI"/>
</dbReference>
<evidence type="ECO:0000256" key="1">
    <source>
        <dbReference type="ARBA" id="ARBA00023015"/>
    </source>
</evidence>
<dbReference type="SMART" id="SM00354">
    <property type="entry name" value="HTH_LACI"/>
    <property type="match status" value="1"/>
</dbReference>
<dbReference type="InterPro" id="IPR046335">
    <property type="entry name" value="LacI/GalR-like_sensor"/>
</dbReference>
<keyword evidence="6" id="KW-1185">Reference proteome</keyword>
<dbReference type="SUPFAM" id="SSF47413">
    <property type="entry name" value="lambda repressor-like DNA-binding domains"/>
    <property type="match status" value="1"/>
</dbReference>
<name>A0A919G0P7_9MICO</name>
<dbReference type="Gene3D" id="3.40.50.2300">
    <property type="match status" value="1"/>
</dbReference>
<proteinExistence type="predicted"/>
<feature type="domain" description="HTH lacI-type" evidence="4">
    <location>
        <begin position="21"/>
        <end position="77"/>
    </location>
</feature>
<keyword evidence="1" id="KW-0805">Transcription regulation</keyword>
<keyword evidence="3" id="KW-0804">Transcription</keyword>
<evidence type="ECO:0000313" key="5">
    <source>
        <dbReference type="EMBL" id="GHH75090.1"/>
    </source>
</evidence>
<comment type="caution">
    <text evidence="5">The sequence shown here is derived from an EMBL/GenBank/DDBJ whole genome shotgun (WGS) entry which is preliminary data.</text>
</comment>
<sequence>MLLRHNASDYGGDVRVSGQRATAADVAAAAGVSRSTVSYILNGSNRQAFAPETVARVRAAAAELAYTPHAAARALRKGQSGIVLLALPDVPASTNFAKLVASLTDAVRATNRSLVALAIRPGNRLLDSLRDISPQALLEVLPLPEEDTAAARAASIPVISVASPIERLDRAAATLQVEHLAALGHRRLGILTVSDAQVRPFSTPRLAAAREAAAGLGLVAPQVISVAGPPDEAAIATVASALGRVATGADRITALCCFNDLFAAVAVAAARSIGLDVPGDVSIIGIDDEPLAGLLGPTLSTVRYDFAGTGVHIRERLRQVLDDGPPATGISSDALRVIERQSTTRLDDE</sequence>
<evidence type="ECO:0000259" key="4">
    <source>
        <dbReference type="PROSITE" id="PS50932"/>
    </source>
</evidence>
<reference evidence="5" key="2">
    <citation type="submission" date="2020-09" db="EMBL/GenBank/DDBJ databases">
        <authorList>
            <person name="Sun Q."/>
            <person name="Zhou Y."/>
        </authorList>
    </citation>
    <scope>NUCLEOTIDE SEQUENCE</scope>
    <source>
        <strain evidence="5">CGMCC 4.7398</strain>
    </source>
</reference>
<gene>
    <name evidence="5" type="ORF">GCM10017772_30560</name>
</gene>
<dbReference type="Pfam" id="PF00356">
    <property type="entry name" value="LacI"/>
    <property type="match status" value="1"/>
</dbReference>
<evidence type="ECO:0000313" key="6">
    <source>
        <dbReference type="Proteomes" id="UP000627369"/>
    </source>
</evidence>
<dbReference type="GO" id="GO:0003700">
    <property type="term" value="F:DNA-binding transcription factor activity"/>
    <property type="evidence" value="ECO:0007669"/>
    <property type="project" value="TreeGrafter"/>
</dbReference>
<evidence type="ECO:0000256" key="3">
    <source>
        <dbReference type="ARBA" id="ARBA00023163"/>
    </source>
</evidence>
<evidence type="ECO:0000256" key="2">
    <source>
        <dbReference type="ARBA" id="ARBA00023125"/>
    </source>
</evidence>
<dbReference type="PANTHER" id="PTHR30146:SF153">
    <property type="entry name" value="LACTOSE OPERON REPRESSOR"/>
    <property type="match status" value="1"/>
</dbReference>
<dbReference type="EMBL" id="BNAS01000004">
    <property type="protein sequence ID" value="GHH75090.1"/>
    <property type="molecule type" value="Genomic_DNA"/>
</dbReference>
<organism evidence="5 6">
    <name type="scientific">Promicromonospora soli</name>
    <dbReference type="NCBI Taxonomy" id="2035533"/>
    <lineage>
        <taxon>Bacteria</taxon>
        <taxon>Bacillati</taxon>
        <taxon>Actinomycetota</taxon>
        <taxon>Actinomycetes</taxon>
        <taxon>Micrococcales</taxon>
        <taxon>Promicromonosporaceae</taxon>
        <taxon>Promicromonospora</taxon>
    </lineage>
</organism>
<protein>
    <submittedName>
        <fullName evidence="5">LacI family transcriptional regulator</fullName>
    </submittedName>
</protein>
<dbReference type="PANTHER" id="PTHR30146">
    <property type="entry name" value="LACI-RELATED TRANSCRIPTIONAL REPRESSOR"/>
    <property type="match status" value="1"/>
</dbReference>
<dbReference type="InterPro" id="IPR010982">
    <property type="entry name" value="Lambda_DNA-bd_dom_sf"/>
</dbReference>
<dbReference type="GO" id="GO:0000976">
    <property type="term" value="F:transcription cis-regulatory region binding"/>
    <property type="evidence" value="ECO:0007669"/>
    <property type="project" value="TreeGrafter"/>
</dbReference>
<dbReference type="Proteomes" id="UP000627369">
    <property type="component" value="Unassembled WGS sequence"/>
</dbReference>
<dbReference type="Pfam" id="PF13377">
    <property type="entry name" value="Peripla_BP_3"/>
    <property type="match status" value="1"/>
</dbReference>
<dbReference type="InterPro" id="IPR028082">
    <property type="entry name" value="Peripla_BP_I"/>
</dbReference>
<dbReference type="AlphaFoldDB" id="A0A919G0P7"/>
<dbReference type="Gene3D" id="1.10.260.40">
    <property type="entry name" value="lambda repressor-like DNA-binding domains"/>
    <property type="match status" value="1"/>
</dbReference>
<dbReference type="PROSITE" id="PS50932">
    <property type="entry name" value="HTH_LACI_2"/>
    <property type="match status" value="1"/>
</dbReference>
<keyword evidence="2" id="KW-0238">DNA-binding</keyword>